<dbReference type="InterPro" id="IPR027417">
    <property type="entry name" value="P-loop_NTPase"/>
</dbReference>
<dbReference type="InterPro" id="IPR003593">
    <property type="entry name" value="AAA+_ATPase"/>
</dbReference>
<dbReference type="PANTHER" id="PTHR24223:SF415">
    <property type="entry name" value="FI20190P1"/>
    <property type="match status" value="1"/>
</dbReference>
<dbReference type="CDD" id="cd03250">
    <property type="entry name" value="ABCC_MRP_domain1"/>
    <property type="match status" value="1"/>
</dbReference>
<dbReference type="InterPro" id="IPR003439">
    <property type="entry name" value="ABC_transporter-like_ATP-bd"/>
</dbReference>
<comment type="subcellular location">
    <subcellularLocation>
        <location evidence="1">Membrane</location>
        <topology evidence="1">Multi-pass membrane protein</topology>
    </subcellularLocation>
</comment>
<proteinExistence type="predicted"/>
<feature type="transmembrane region" description="Helical" evidence="9">
    <location>
        <begin position="125"/>
        <end position="150"/>
    </location>
</feature>
<evidence type="ECO:0000256" key="1">
    <source>
        <dbReference type="ARBA" id="ARBA00004141"/>
    </source>
</evidence>
<keyword evidence="7 9" id="KW-1133">Transmembrane helix</keyword>
<evidence type="ECO:0000256" key="4">
    <source>
        <dbReference type="ARBA" id="ARBA00022737"/>
    </source>
</evidence>
<feature type="domain" description="ABC transporter" evidence="10">
    <location>
        <begin position="1099"/>
        <end position="1328"/>
    </location>
</feature>
<feature type="transmembrane region" description="Helical" evidence="9">
    <location>
        <begin position="86"/>
        <end position="105"/>
    </location>
</feature>
<dbReference type="Gene3D" id="3.40.50.300">
    <property type="entry name" value="P-loop containing nucleotide triphosphate hydrolases"/>
    <property type="match status" value="2"/>
</dbReference>
<keyword evidence="2" id="KW-0813">Transport</keyword>
<sequence>MDSSKKHVKPSPEENANLFSKFFYWWILPFFKFGYKNDVQLKDIYNVSKSDLSQVWGDRLQKNWELELLKKNPSFKQAISNTFLKPYFYSGIGLFIQFNVIRMVLPMALARYINYFNKEKSEPSGWLWASAVVLQVFIMMSLNHGSILYAQRNCMRARIAVCSLVYRKLMKLNHSSLGQTTVGKLVNLLSNDVQRFDLASYFLHFIWIMPFNGVISSYMLYRSVGLYATAGGMAIVIGSVFIQIYMTTMQGKLRYQIAIRTDKRVKLMNEVTSGIQVIKMYAWEKPFETMVKLARSSEVSFITKTSFVNGVLSAMGVFMERLSLYVTIVTFALAGNPVSGEIVFSVAQLFNTVIYTMCVCFPRGLTFYNEAKVSVGRIEEFLLLDEIERKSLTNHTTNSKEPNSNQITSLEETNYEKGLKEDAGDIEIQDITASWEPNLVPTLANVNLHIKSGTLCCIVGNVGAGKSSILQLLLQELPITSGKLRVNGTIAYASQEPWLFVSNVRDNILFGKPYDRRKYREVVKVCSLETDFKQFPFGDKSLVGERGTSLSGGQRARVNLARTIYSEADIYLLDDPLSAVDTKVAKHLFDVCIKDYLSGKTRILVTHQLQFIKGADLIVIINNGKIEKACSFSEMTDKDLKFIQKQVESEEKYEKVEKMEAAPSKDLTFQSVDSLESIAGDEPEETDELIEKGNISADTYLGYWRAGGNILLVLFSLSMFVIAQVVTNSADLWMSHWVNDEVKQSQLNNNGTDSPIPASILPKTALDTLLPSNLSLHTTTASSLPEVSTTNITMDYLLNSTINSTIFLKSIYEIKPRDYYIWMYTILIGSSIILLTIRSFLFYHVCMTASKVLHSQIFNNVLQAPMRFFDTNPSGRILNRFSKDMGAIDEILPRAQFDSLQIFLVMFGILTMAFIVTPMMMVPTIVLGIIFYWFRVVYLKCAQAIKRLEGTSRALLFSHVSVSYHGLSTIRSANAEQMLIKEFDVLQDQHTSTWFLFIASSTTFGFYLDVISTTFLALVTFQFLIFQDENTLGGSVGLVISQSLILTNMLQFGVRQSTEVASNMISVERVMQYTKLKKEHPLETIGQKPPLDWPSKGKIHFKNTSLSYAPELSPVLKNLNIDIGSAEKVGIVGRTGAGKSTLIASLFRLAPIEGTILIDDFDTAQLGLRDLRSNISIIPQEPVLFSASLRYNLDPFEKHEDKVLWEALEHVELRDVFTDLSMTINEGGSNLSAGQRQLICLARAIVKNKKILVMDEATANVDPGTDSLIQRTIRERFKDCTVLTVAHRLVTIMDSDRVLVMDAGQAMEFDHPHNLLKNSESFLSKMVNETGPDMADKLKLIALNAYRYKNKMSYEKGILDSD</sequence>
<protein>
    <submittedName>
        <fullName evidence="12">Uncharacterized protein</fullName>
    </submittedName>
</protein>
<feature type="transmembrane region" description="Helical" evidence="9">
    <location>
        <begin position="902"/>
        <end position="934"/>
    </location>
</feature>
<dbReference type="InterPro" id="IPR050173">
    <property type="entry name" value="ABC_transporter_C-like"/>
</dbReference>
<evidence type="ECO:0000256" key="3">
    <source>
        <dbReference type="ARBA" id="ARBA00022692"/>
    </source>
</evidence>
<dbReference type="InterPro" id="IPR017871">
    <property type="entry name" value="ABC_transporter-like_CS"/>
</dbReference>
<dbReference type="InterPro" id="IPR036640">
    <property type="entry name" value="ABC1_TM_sf"/>
</dbReference>
<feature type="domain" description="ABC transmembrane type-1" evidence="11">
    <location>
        <begin position="787"/>
        <end position="1062"/>
    </location>
</feature>
<evidence type="ECO:0000259" key="10">
    <source>
        <dbReference type="PROSITE" id="PS50893"/>
    </source>
</evidence>
<dbReference type="OrthoDB" id="6500128at2759"/>
<dbReference type="Pfam" id="PF00005">
    <property type="entry name" value="ABC_tran"/>
    <property type="match status" value="2"/>
</dbReference>
<reference evidence="12" key="1">
    <citation type="submission" date="2022-01" db="EMBL/GenBank/DDBJ databases">
        <authorList>
            <person name="King R."/>
        </authorList>
    </citation>
    <scope>NUCLEOTIDE SEQUENCE</scope>
</reference>
<gene>
    <name evidence="12" type="ORF">PSYICH_LOCUS950</name>
</gene>
<feature type="transmembrane region" description="Helical" evidence="9">
    <location>
        <begin position="994"/>
        <end position="1026"/>
    </location>
</feature>
<keyword evidence="8 9" id="KW-0472">Membrane</keyword>
<keyword evidence="4" id="KW-0677">Repeat</keyword>
<keyword evidence="5" id="KW-0547">Nucleotide-binding</keyword>
<evidence type="ECO:0000256" key="5">
    <source>
        <dbReference type="ARBA" id="ARBA00022741"/>
    </source>
</evidence>
<dbReference type="CDD" id="cd18579">
    <property type="entry name" value="ABC_6TM_ABCC_D1"/>
    <property type="match status" value="1"/>
</dbReference>
<evidence type="ECO:0000256" key="2">
    <source>
        <dbReference type="ARBA" id="ARBA00022448"/>
    </source>
</evidence>
<evidence type="ECO:0000313" key="13">
    <source>
        <dbReference type="Proteomes" id="UP001153636"/>
    </source>
</evidence>
<dbReference type="GO" id="GO:0016020">
    <property type="term" value="C:membrane"/>
    <property type="evidence" value="ECO:0007669"/>
    <property type="project" value="UniProtKB-SubCell"/>
</dbReference>
<dbReference type="SUPFAM" id="SSF52540">
    <property type="entry name" value="P-loop containing nucleoside triphosphate hydrolases"/>
    <property type="match status" value="2"/>
</dbReference>
<name>A0A9P0CDK1_9CUCU</name>
<dbReference type="PROSITE" id="PS50893">
    <property type="entry name" value="ABC_TRANSPORTER_2"/>
    <property type="match status" value="2"/>
</dbReference>
<evidence type="ECO:0000256" key="6">
    <source>
        <dbReference type="ARBA" id="ARBA00022840"/>
    </source>
</evidence>
<feature type="domain" description="ABC transporter" evidence="10">
    <location>
        <begin position="426"/>
        <end position="648"/>
    </location>
</feature>
<dbReference type="CDD" id="cd03244">
    <property type="entry name" value="ABCC_MRP_domain2"/>
    <property type="match status" value="1"/>
</dbReference>
<dbReference type="FunFam" id="3.40.50.300:FF:000163">
    <property type="entry name" value="Multidrug resistance-associated protein member 4"/>
    <property type="match status" value="1"/>
</dbReference>
<dbReference type="PROSITE" id="PS50929">
    <property type="entry name" value="ABC_TM1F"/>
    <property type="match status" value="2"/>
</dbReference>
<dbReference type="PROSITE" id="PS00211">
    <property type="entry name" value="ABC_TRANSPORTER_1"/>
    <property type="match status" value="2"/>
</dbReference>
<evidence type="ECO:0000259" key="11">
    <source>
        <dbReference type="PROSITE" id="PS50929"/>
    </source>
</evidence>
<feature type="domain" description="ABC transmembrane type-1" evidence="11">
    <location>
        <begin position="99"/>
        <end position="354"/>
    </location>
</feature>
<organism evidence="12 13">
    <name type="scientific">Psylliodes chrysocephalus</name>
    <dbReference type="NCBI Taxonomy" id="3402493"/>
    <lineage>
        <taxon>Eukaryota</taxon>
        <taxon>Metazoa</taxon>
        <taxon>Ecdysozoa</taxon>
        <taxon>Arthropoda</taxon>
        <taxon>Hexapoda</taxon>
        <taxon>Insecta</taxon>
        <taxon>Pterygota</taxon>
        <taxon>Neoptera</taxon>
        <taxon>Endopterygota</taxon>
        <taxon>Coleoptera</taxon>
        <taxon>Polyphaga</taxon>
        <taxon>Cucujiformia</taxon>
        <taxon>Chrysomeloidea</taxon>
        <taxon>Chrysomelidae</taxon>
        <taxon>Galerucinae</taxon>
        <taxon>Alticini</taxon>
        <taxon>Psylliodes</taxon>
    </lineage>
</organism>
<accession>A0A9P0CDK1</accession>
<dbReference type="InterPro" id="IPR044746">
    <property type="entry name" value="ABCC_6TM_D1"/>
</dbReference>
<dbReference type="PANTHER" id="PTHR24223">
    <property type="entry name" value="ATP-BINDING CASSETTE SUB-FAMILY C"/>
    <property type="match status" value="1"/>
</dbReference>
<dbReference type="GO" id="GO:0140359">
    <property type="term" value="F:ABC-type transporter activity"/>
    <property type="evidence" value="ECO:0007669"/>
    <property type="project" value="InterPro"/>
</dbReference>
<keyword evidence="6" id="KW-0067">ATP-binding</keyword>
<dbReference type="InterPro" id="IPR011527">
    <property type="entry name" value="ABC1_TM_dom"/>
</dbReference>
<evidence type="ECO:0000256" key="9">
    <source>
        <dbReference type="SAM" id="Phobius"/>
    </source>
</evidence>
<dbReference type="EMBL" id="OV651813">
    <property type="protein sequence ID" value="CAH1098768.1"/>
    <property type="molecule type" value="Genomic_DNA"/>
</dbReference>
<dbReference type="Pfam" id="PF00664">
    <property type="entry name" value="ABC_membrane"/>
    <property type="match status" value="2"/>
</dbReference>
<feature type="transmembrane region" description="Helical" evidence="9">
    <location>
        <begin position="198"/>
        <end position="220"/>
    </location>
</feature>
<dbReference type="SUPFAM" id="SSF90123">
    <property type="entry name" value="ABC transporter transmembrane region"/>
    <property type="match status" value="2"/>
</dbReference>
<keyword evidence="13" id="KW-1185">Reference proteome</keyword>
<keyword evidence="3 9" id="KW-0812">Transmembrane</keyword>
<evidence type="ECO:0000256" key="7">
    <source>
        <dbReference type="ARBA" id="ARBA00022989"/>
    </source>
</evidence>
<evidence type="ECO:0000256" key="8">
    <source>
        <dbReference type="ARBA" id="ARBA00023136"/>
    </source>
</evidence>
<feature type="transmembrane region" description="Helical" evidence="9">
    <location>
        <begin position="819"/>
        <end position="841"/>
    </location>
</feature>
<feature type="transmembrane region" description="Helical" evidence="9">
    <location>
        <begin position="226"/>
        <end position="246"/>
    </location>
</feature>
<dbReference type="SMART" id="SM00382">
    <property type="entry name" value="AAA"/>
    <property type="match status" value="2"/>
</dbReference>
<dbReference type="GO" id="GO:0016887">
    <property type="term" value="F:ATP hydrolysis activity"/>
    <property type="evidence" value="ECO:0007669"/>
    <property type="project" value="InterPro"/>
</dbReference>
<evidence type="ECO:0000313" key="12">
    <source>
        <dbReference type="EMBL" id="CAH1098768.1"/>
    </source>
</evidence>
<dbReference type="FunFam" id="3.40.50.300:FF:000973">
    <property type="entry name" value="Multidrug resistance-associated protein 4"/>
    <property type="match status" value="1"/>
</dbReference>
<dbReference type="FunFam" id="1.20.1560.10:FF:000026">
    <property type="entry name" value="Multidrug resistance-associated protein lethal(2)03659"/>
    <property type="match status" value="1"/>
</dbReference>
<dbReference type="Gene3D" id="1.20.1560.10">
    <property type="entry name" value="ABC transporter type 1, transmembrane domain"/>
    <property type="match status" value="2"/>
</dbReference>
<dbReference type="Proteomes" id="UP001153636">
    <property type="component" value="Chromosome 1"/>
</dbReference>
<feature type="transmembrane region" description="Helical" evidence="9">
    <location>
        <begin position="710"/>
        <end position="727"/>
    </location>
</feature>
<dbReference type="GO" id="GO:0005524">
    <property type="term" value="F:ATP binding"/>
    <property type="evidence" value="ECO:0007669"/>
    <property type="project" value="UniProtKB-KW"/>
</dbReference>